<sequence length="130" mass="14277">MHGCYTAFIGYIDSLSIFADYSQREVFSVLATRCPGACTVTSARTPGPSQGARRFTEESAARLRWPVCARDKRERAWDQQGRSGQPTRGLEVRHSWAAKDRGPSAETRQQGGADAAGGTARSVRFSPVRR</sequence>
<dbReference type="Proteomes" id="UP001066276">
    <property type="component" value="Chromosome 3_2"/>
</dbReference>
<protein>
    <submittedName>
        <fullName evidence="2">Uncharacterized protein</fullName>
    </submittedName>
</protein>
<reference evidence="2" key="1">
    <citation type="journal article" date="2022" name="bioRxiv">
        <title>Sequencing and chromosome-scale assembly of the giantPleurodeles waltlgenome.</title>
        <authorList>
            <person name="Brown T."/>
            <person name="Elewa A."/>
            <person name="Iarovenko S."/>
            <person name="Subramanian E."/>
            <person name="Araus A.J."/>
            <person name="Petzold A."/>
            <person name="Susuki M."/>
            <person name="Suzuki K.-i.T."/>
            <person name="Hayashi T."/>
            <person name="Toyoda A."/>
            <person name="Oliveira C."/>
            <person name="Osipova E."/>
            <person name="Leigh N.D."/>
            <person name="Simon A."/>
            <person name="Yun M.H."/>
        </authorList>
    </citation>
    <scope>NUCLEOTIDE SEQUENCE</scope>
    <source>
        <strain evidence="2">20211129_DDA</strain>
        <tissue evidence="2">Liver</tissue>
    </source>
</reference>
<evidence type="ECO:0000313" key="3">
    <source>
        <dbReference type="Proteomes" id="UP001066276"/>
    </source>
</evidence>
<dbReference type="AlphaFoldDB" id="A0AAV7TY04"/>
<evidence type="ECO:0000256" key="1">
    <source>
        <dbReference type="SAM" id="MobiDB-lite"/>
    </source>
</evidence>
<gene>
    <name evidence="2" type="ORF">NDU88_005931</name>
</gene>
<feature type="compositionally biased region" description="Basic and acidic residues" evidence="1">
    <location>
        <begin position="90"/>
        <end position="103"/>
    </location>
</feature>
<comment type="caution">
    <text evidence="2">The sequence shown here is derived from an EMBL/GenBank/DDBJ whole genome shotgun (WGS) entry which is preliminary data.</text>
</comment>
<keyword evidence="3" id="KW-1185">Reference proteome</keyword>
<evidence type="ECO:0000313" key="2">
    <source>
        <dbReference type="EMBL" id="KAJ1180714.1"/>
    </source>
</evidence>
<name>A0AAV7TY04_PLEWA</name>
<feature type="region of interest" description="Disordered" evidence="1">
    <location>
        <begin position="74"/>
        <end position="130"/>
    </location>
</feature>
<organism evidence="2 3">
    <name type="scientific">Pleurodeles waltl</name>
    <name type="common">Iberian ribbed newt</name>
    <dbReference type="NCBI Taxonomy" id="8319"/>
    <lineage>
        <taxon>Eukaryota</taxon>
        <taxon>Metazoa</taxon>
        <taxon>Chordata</taxon>
        <taxon>Craniata</taxon>
        <taxon>Vertebrata</taxon>
        <taxon>Euteleostomi</taxon>
        <taxon>Amphibia</taxon>
        <taxon>Batrachia</taxon>
        <taxon>Caudata</taxon>
        <taxon>Salamandroidea</taxon>
        <taxon>Salamandridae</taxon>
        <taxon>Pleurodelinae</taxon>
        <taxon>Pleurodeles</taxon>
    </lineage>
</organism>
<proteinExistence type="predicted"/>
<dbReference type="EMBL" id="JANPWB010000006">
    <property type="protein sequence ID" value="KAJ1180714.1"/>
    <property type="molecule type" value="Genomic_DNA"/>
</dbReference>
<feature type="compositionally biased region" description="Low complexity" evidence="1">
    <location>
        <begin position="111"/>
        <end position="120"/>
    </location>
</feature>
<accession>A0AAV7TY04</accession>